<evidence type="ECO:0008006" key="8">
    <source>
        <dbReference type="Google" id="ProtNLM"/>
    </source>
</evidence>
<dbReference type="Proteomes" id="UP000663836">
    <property type="component" value="Unassembled WGS sequence"/>
</dbReference>
<dbReference type="EMBL" id="CAJOBD010001818">
    <property type="protein sequence ID" value="CAF3833917.1"/>
    <property type="molecule type" value="Genomic_DNA"/>
</dbReference>
<dbReference type="SMART" id="SM00248">
    <property type="entry name" value="ANK"/>
    <property type="match status" value="2"/>
</dbReference>
<evidence type="ECO:0000256" key="4">
    <source>
        <dbReference type="SAM" id="MobiDB-lite"/>
    </source>
</evidence>
<feature type="compositionally biased region" description="Acidic residues" evidence="4">
    <location>
        <begin position="139"/>
        <end position="150"/>
    </location>
</feature>
<dbReference type="Pfam" id="PF12796">
    <property type="entry name" value="Ank_2"/>
    <property type="match status" value="1"/>
</dbReference>
<gene>
    <name evidence="6" type="ORF">JBS370_LOCUS17228</name>
    <name evidence="5" type="ORF">ZHD862_LOCUS9503</name>
</gene>
<dbReference type="PROSITE" id="PS50088">
    <property type="entry name" value="ANK_REPEAT"/>
    <property type="match status" value="1"/>
</dbReference>
<sequence length="429" mass="49735">MTNTEIIAKKKEASILHRFIKSDFSPLYHACQTNDVNRVRELVSSLNYSDINRHEFNGSTALHAASFFGHADIVRILLHERGVTRHRQNRDKMTAFEVAANDEIRQLFIRPGGGSNRFCSDNNCNNQKQFLIVTNSNEQDSDNNRDDDEDTPPRKWIDSVTDEGYIQGLLTLNAIGKYLFGSALARSITFAVCNHLLHDQFLPYENEASVRDFLQHLIDTHVTRNHPHYDKACALVNKFARTKRIEPLLRLYTLETPLYHQLHYESDAWLVPLICHFANLKPRFFQGTSYRGLTMKSQELRAYRSACRKKSCVIQINTFCSTSADRHVAESFLNVGSDSDVIHALMIFEFPLPCDTAIQLYAISDKYPCLSDFEDEKEVLLLPRTLFHVKRIDNDDRQHYVTIWLEYVPPEQYPLRAYIRCISRSIRNR</sequence>
<dbReference type="SUPFAM" id="SSF56399">
    <property type="entry name" value="ADP-ribosylation"/>
    <property type="match status" value="1"/>
</dbReference>
<accession>A0A814CG93</accession>
<dbReference type="GO" id="GO:0010564">
    <property type="term" value="P:regulation of cell cycle process"/>
    <property type="evidence" value="ECO:0007669"/>
    <property type="project" value="TreeGrafter"/>
</dbReference>
<dbReference type="Gene3D" id="3.90.176.10">
    <property type="entry name" value="Toxin ADP-ribosyltransferase, Chain A, domain 1"/>
    <property type="match status" value="1"/>
</dbReference>
<dbReference type="Proteomes" id="UP000663864">
    <property type="component" value="Unassembled WGS sequence"/>
</dbReference>
<dbReference type="Gene3D" id="1.25.40.20">
    <property type="entry name" value="Ankyrin repeat-containing domain"/>
    <property type="match status" value="1"/>
</dbReference>
<dbReference type="SUPFAM" id="SSF48403">
    <property type="entry name" value="Ankyrin repeat"/>
    <property type="match status" value="1"/>
</dbReference>
<dbReference type="AlphaFoldDB" id="A0A814CG93"/>
<reference evidence="5" key="1">
    <citation type="submission" date="2021-02" db="EMBL/GenBank/DDBJ databases">
        <authorList>
            <person name="Nowell W R."/>
        </authorList>
    </citation>
    <scope>NUCLEOTIDE SEQUENCE</scope>
</reference>
<dbReference type="InterPro" id="IPR002110">
    <property type="entry name" value="Ankyrin_rpt"/>
</dbReference>
<dbReference type="PANTHER" id="PTHR24198">
    <property type="entry name" value="ANKYRIN REPEAT AND PROTEIN KINASE DOMAIN-CONTAINING PROTEIN"/>
    <property type="match status" value="1"/>
</dbReference>
<dbReference type="PANTHER" id="PTHR24198:SF175">
    <property type="entry name" value="ANKYRIN REPEAT AND PROTEIN KINASE DOMAIN-CONTAINING PROTEIN 1"/>
    <property type="match status" value="1"/>
</dbReference>
<keyword evidence="2 3" id="KW-0040">ANK repeat</keyword>
<dbReference type="PROSITE" id="PS50297">
    <property type="entry name" value="ANK_REP_REGION"/>
    <property type="match status" value="1"/>
</dbReference>
<evidence type="ECO:0000256" key="3">
    <source>
        <dbReference type="PROSITE-ProRule" id="PRU00023"/>
    </source>
</evidence>
<evidence type="ECO:0000313" key="5">
    <source>
        <dbReference type="EMBL" id="CAF0941691.1"/>
    </source>
</evidence>
<organism evidence="5 7">
    <name type="scientific">Rotaria sordida</name>
    <dbReference type="NCBI Taxonomy" id="392033"/>
    <lineage>
        <taxon>Eukaryota</taxon>
        <taxon>Metazoa</taxon>
        <taxon>Spiralia</taxon>
        <taxon>Gnathifera</taxon>
        <taxon>Rotifera</taxon>
        <taxon>Eurotatoria</taxon>
        <taxon>Bdelloidea</taxon>
        <taxon>Philodinida</taxon>
        <taxon>Philodinidae</taxon>
        <taxon>Rotaria</taxon>
    </lineage>
</organism>
<evidence type="ECO:0000313" key="7">
    <source>
        <dbReference type="Proteomes" id="UP000663864"/>
    </source>
</evidence>
<proteinExistence type="predicted"/>
<dbReference type="EMBL" id="CAJNOT010000325">
    <property type="protein sequence ID" value="CAF0941691.1"/>
    <property type="molecule type" value="Genomic_DNA"/>
</dbReference>
<comment type="caution">
    <text evidence="5">The sequence shown here is derived from an EMBL/GenBank/DDBJ whole genome shotgun (WGS) entry which is preliminary data.</text>
</comment>
<keyword evidence="1" id="KW-0677">Repeat</keyword>
<evidence type="ECO:0000256" key="1">
    <source>
        <dbReference type="ARBA" id="ARBA00022737"/>
    </source>
</evidence>
<feature type="repeat" description="ANK" evidence="3">
    <location>
        <begin position="57"/>
        <end position="78"/>
    </location>
</feature>
<evidence type="ECO:0000256" key="2">
    <source>
        <dbReference type="ARBA" id="ARBA00023043"/>
    </source>
</evidence>
<evidence type="ECO:0000313" key="6">
    <source>
        <dbReference type="EMBL" id="CAF3833917.1"/>
    </source>
</evidence>
<feature type="region of interest" description="Disordered" evidence="4">
    <location>
        <begin position="134"/>
        <end position="154"/>
    </location>
</feature>
<protein>
    <recommendedName>
        <fullName evidence="8">Mono(ADP-ribosyl)transferase</fullName>
    </recommendedName>
</protein>
<dbReference type="InterPro" id="IPR036770">
    <property type="entry name" value="Ankyrin_rpt-contain_sf"/>
</dbReference>
<name>A0A814CG93_9BILA</name>
<dbReference type="GO" id="GO:0005737">
    <property type="term" value="C:cytoplasm"/>
    <property type="evidence" value="ECO:0007669"/>
    <property type="project" value="TreeGrafter"/>
</dbReference>